<dbReference type="AlphaFoldDB" id="A0A6A6NDT3"/>
<reference evidence="2 3" key="1">
    <citation type="journal article" date="2020" name="Mol. Plant">
        <title>The Chromosome-Based Rubber Tree Genome Provides New Insights into Spurge Genome Evolution and Rubber Biosynthesis.</title>
        <authorList>
            <person name="Liu J."/>
            <person name="Shi C."/>
            <person name="Shi C.C."/>
            <person name="Li W."/>
            <person name="Zhang Q.J."/>
            <person name="Zhang Y."/>
            <person name="Li K."/>
            <person name="Lu H.F."/>
            <person name="Shi C."/>
            <person name="Zhu S.T."/>
            <person name="Xiao Z.Y."/>
            <person name="Nan H."/>
            <person name="Yue Y."/>
            <person name="Zhu X.G."/>
            <person name="Wu Y."/>
            <person name="Hong X.N."/>
            <person name="Fan G.Y."/>
            <person name="Tong Y."/>
            <person name="Zhang D."/>
            <person name="Mao C.L."/>
            <person name="Liu Y.L."/>
            <person name="Hao S.J."/>
            <person name="Liu W.Q."/>
            <person name="Lv M.Q."/>
            <person name="Zhang H.B."/>
            <person name="Liu Y."/>
            <person name="Hu-Tang G.R."/>
            <person name="Wang J.P."/>
            <person name="Wang J.H."/>
            <person name="Sun Y.H."/>
            <person name="Ni S.B."/>
            <person name="Chen W.B."/>
            <person name="Zhang X.C."/>
            <person name="Jiao Y.N."/>
            <person name="Eichler E.E."/>
            <person name="Li G.H."/>
            <person name="Liu X."/>
            <person name="Gao L.Z."/>
        </authorList>
    </citation>
    <scope>NUCLEOTIDE SEQUENCE [LARGE SCALE GENOMIC DNA]</scope>
    <source>
        <strain evidence="3">cv. GT1</strain>
        <tissue evidence="2">Leaf</tissue>
    </source>
</reference>
<dbReference type="GO" id="GO:0009630">
    <property type="term" value="P:gravitropism"/>
    <property type="evidence" value="ECO:0007669"/>
    <property type="project" value="InterPro"/>
</dbReference>
<dbReference type="EMBL" id="JAAGAX010000002">
    <property type="protein sequence ID" value="KAF2322908.1"/>
    <property type="molecule type" value="Genomic_DNA"/>
</dbReference>
<dbReference type="Proteomes" id="UP000467840">
    <property type="component" value="Chromosome 11"/>
</dbReference>
<dbReference type="PANTHER" id="PTHR34959:SF4">
    <property type="entry name" value="PROTEIN LAZY 1"/>
    <property type="match status" value="1"/>
</dbReference>
<evidence type="ECO:0000313" key="2">
    <source>
        <dbReference type="EMBL" id="KAF2322908.1"/>
    </source>
</evidence>
<keyword evidence="1" id="KW-0175">Coiled coil</keyword>
<protein>
    <submittedName>
        <fullName evidence="2">Uncharacterized protein</fullName>
    </submittedName>
</protein>
<keyword evidence="3" id="KW-1185">Reference proteome</keyword>
<evidence type="ECO:0000313" key="3">
    <source>
        <dbReference type="Proteomes" id="UP000467840"/>
    </source>
</evidence>
<name>A0A6A6NDT3_HEVBR</name>
<dbReference type="PANTHER" id="PTHR34959">
    <property type="entry name" value="PROTEIN LAZY 1"/>
    <property type="match status" value="1"/>
</dbReference>
<dbReference type="GO" id="GO:2000012">
    <property type="term" value="P:regulation of auxin polar transport"/>
    <property type="evidence" value="ECO:0007669"/>
    <property type="project" value="InterPro"/>
</dbReference>
<dbReference type="InterPro" id="IPR038928">
    <property type="entry name" value="LAZY1"/>
</dbReference>
<feature type="coiled-coil region" evidence="1">
    <location>
        <begin position="111"/>
        <end position="138"/>
    </location>
</feature>
<gene>
    <name evidence="2" type="ORF">GH714_031998</name>
</gene>
<sequence>MRLLGWMHNKIRHTSIQPFKDFTIGNYCVCLSAKSPVDDKVSYIRPRFDSRHEVCDNALSEVEAKKAEGNQEDQTSSAMPELFHGFLAIGTLGSKQVNSEPATPTFPMSLENIADEKIEATENDLKLINNEIEKFIDAEAEEGCNESLARSSYVSNITFSGIQTEGANADDYRNTALCPLQGYLFGSSIELQETTIELKKEKVSQGAFRRTKILDESSKELKGQERCMPRKHINLLNTSSERYLESFMLQEILLLLLPMMLPTLFQPRKSLIR</sequence>
<comment type="caution">
    <text evidence="2">The sequence shown here is derived from an EMBL/GenBank/DDBJ whole genome shotgun (WGS) entry which is preliminary data.</text>
</comment>
<accession>A0A6A6NDT3</accession>
<proteinExistence type="predicted"/>
<organism evidence="2 3">
    <name type="scientific">Hevea brasiliensis</name>
    <name type="common">Para rubber tree</name>
    <name type="synonym">Siphonia brasiliensis</name>
    <dbReference type="NCBI Taxonomy" id="3981"/>
    <lineage>
        <taxon>Eukaryota</taxon>
        <taxon>Viridiplantae</taxon>
        <taxon>Streptophyta</taxon>
        <taxon>Embryophyta</taxon>
        <taxon>Tracheophyta</taxon>
        <taxon>Spermatophyta</taxon>
        <taxon>Magnoliopsida</taxon>
        <taxon>eudicotyledons</taxon>
        <taxon>Gunneridae</taxon>
        <taxon>Pentapetalae</taxon>
        <taxon>rosids</taxon>
        <taxon>fabids</taxon>
        <taxon>Malpighiales</taxon>
        <taxon>Euphorbiaceae</taxon>
        <taxon>Crotonoideae</taxon>
        <taxon>Micrandreae</taxon>
        <taxon>Hevea</taxon>
    </lineage>
</organism>
<evidence type="ECO:0000256" key="1">
    <source>
        <dbReference type="SAM" id="Coils"/>
    </source>
</evidence>